<comment type="cofactor">
    <cofactor evidence="1">
        <name>[4Fe-4S] cluster</name>
        <dbReference type="ChEBI" id="CHEBI:49883"/>
    </cofactor>
</comment>
<dbReference type="InterPro" id="IPR023885">
    <property type="entry name" value="4Fe4S-binding_SPASM_dom"/>
</dbReference>
<dbReference type="PANTHER" id="PTHR43787:SF3">
    <property type="entry name" value="ARYLSULFATASE REGULATORY PROTEIN"/>
    <property type="match status" value="1"/>
</dbReference>
<name>A0A3N5A1Q1_9MICO</name>
<evidence type="ECO:0000313" key="8">
    <source>
        <dbReference type="EMBL" id="RPF27285.1"/>
    </source>
</evidence>
<dbReference type="UniPathway" id="UPA00782"/>
<dbReference type="Proteomes" id="UP000280726">
    <property type="component" value="Unassembled WGS sequence"/>
</dbReference>
<organism evidence="8 9">
    <name type="scientific">Georgenia muralis</name>
    <dbReference type="NCBI Taxonomy" id="154117"/>
    <lineage>
        <taxon>Bacteria</taxon>
        <taxon>Bacillati</taxon>
        <taxon>Actinomycetota</taxon>
        <taxon>Actinomycetes</taxon>
        <taxon>Micrococcales</taxon>
        <taxon>Bogoriellaceae</taxon>
        <taxon>Georgenia</taxon>
    </lineage>
</organism>
<dbReference type="OrthoDB" id="9782387at2"/>
<proteinExistence type="predicted"/>
<evidence type="ECO:0000256" key="6">
    <source>
        <dbReference type="ARBA" id="ARBA00023014"/>
    </source>
</evidence>
<dbReference type="PANTHER" id="PTHR43787">
    <property type="entry name" value="FEMO COFACTOR BIOSYNTHESIS PROTEIN NIFB-RELATED"/>
    <property type="match status" value="1"/>
</dbReference>
<dbReference type="InterPro" id="IPR007197">
    <property type="entry name" value="rSAM"/>
</dbReference>
<dbReference type="GO" id="GO:0051539">
    <property type="term" value="F:4 iron, 4 sulfur cluster binding"/>
    <property type="evidence" value="ECO:0007669"/>
    <property type="project" value="UniProtKB-KW"/>
</dbReference>
<evidence type="ECO:0000256" key="4">
    <source>
        <dbReference type="ARBA" id="ARBA00022723"/>
    </source>
</evidence>
<evidence type="ECO:0000256" key="3">
    <source>
        <dbReference type="ARBA" id="ARBA00022691"/>
    </source>
</evidence>
<evidence type="ECO:0000313" key="9">
    <source>
        <dbReference type="Proteomes" id="UP000280726"/>
    </source>
</evidence>
<feature type="domain" description="Radical SAM core" evidence="7">
    <location>
        <begin position="89"/>
        <end position="321"/>
    </location>
</feature>
<protein>
    <recommendedName>
        <fullName evidence="7">Radical SAM core domain-containing protein</fullName>
    </recommendedName>
</protein>
<dbReference type="SFLD" id="SFLDG01067">
    <property type="entry name" value="SPASM/twitch_domain_containing"/>
    <property type="match status" value="1"/>
</dbReference>
<dbReference type="RefSeq" id="WP_123916721.1">
    <property type="nucleotide sequence ID" value="NZ_RKRA01000001.1"/>
</dbReference>
<dbReference type="GO" id="GO:0046872">
    <property type="term" value="F:metal ion binding"/>
    <property type="evidence" value="ECO:0007669"/>
    <property type="project" value="UniProtKB-KW"/>
</dbReference>
<accession>A0A3N5A1Q1</accession>
<keyword evidence="4" id="KW-0479">Metal-binding</keyword>
<dbReference type="GO" id="GO:0003824">
    <property type="term" value="F:catalytic activity"/>
    <property type="evidence" value="ECO:0007669"/>
    <property type="project" value="InterPro"/>
</dbReference>
<dbReference type="SFLD" id="SFLDS00029">
    <property type="entry name" value="Radical_SAM"/>
    <property type="match status" value="1"/>
</dbReference>
<evidence type="ECO:0000256" key="2">
    <source>
        <dbReference type="ARBA" id="ARBA00022485"/>
    </source>
</evidence>
<keyword evidence="9" id="KW-1185">Reference proteome</keyword>
<dbReference type="InterPro" id="IPR013785">
    <property type="entry name" value="Aldolase_TIM"/>
</dbReference>
<dbReference type="NCBIfam" id="TIGR04085">
    <property type="entry name" value="rSAM_more_4Fe4S"/>
    <property type="match status" value="1"/>
</dbReference>
<dbReference type="SUPFAM" id="SSF102114">
    <property type="entry name" value="Radical SAM enzymes"/>
    <property type="match status" value="1"/>
</dbReference>
<dbReference type="PROSITE" id="PS51918">
    <property type="entry name" value="RADICAL_SAM"/>
    <property type="match status" value="1"/>
</dbReference>
<keyword evidence="3" id="KW-0949">S-adenosyl-L-methionine</keyword>
<sequence>MLTVSRYLTISETDFTSAQGVALRPAYLATTGRLYMIDKDTAEALNDESGFERKIRPDVLEDLIDAGAVIPDSVDELEVILEENRRAIAENRTRTFVIMPTSYCNLGCSYCGQAHTKATLRGSHRSGLVRRIIGEIESGCYDGIALNWFGGEPLMGYANIRDIARQIVPLAGDRGLSYWSQMVTNGVLLDARQLDTLYHDCRVSFFEITLDGTSHDLLRPKKAGGESLDHIVNFLSWAVRQPQYEDLRISIRTNVSPANRGEAAEFARTMAERGLGHDKVSFYAAPIHSWGNDISALELGKTAYGNVELEWLQAYRDAGLNCPSLVPTQRKKIVCIAMQTSAEVITSSGEVFSCTEQPLVPGYENTAVGNVSSLRIGRRPAGLYETWNDEISSGNYSCATCAILPVCGGSCPKAWAEGNPPCPATKFNLSSKLDMYASTHGFERP</sequence>
<keyword evidence="2" id="KW-0004">4Fe-4S</keyword>
<dbReference type="CDD" id="cd01335">
    <property type="entry name" value="Radical_SAM"/>
    <property type="match status" value="1"/>
</dbReference>
<dbReference type="AlphaFoldDB" id="A0A3N5A1Q1"/>
<dbReference type="EMBL" id="RKRA01000001">
    <property type="protein sequence ID" value="RPF27285.1"/>
    <property type="molecule type" value="Genomic_DNA"/>
</dbReference>
<dbReference type="Pfam" id="PF04055">
    <property type="entry name" value="Radical_SAM"/>
    <property type="match status" value="1"/>
</dbReference>
<keyword evidence="6" id="KW-0411">Iron-sulfur</keyword>
<dbReference type="Gene3D" id="3.20.20.70">
    <property type="entry name" value="Aldolase class I"/>
    <property type="match status" value="1"/>
</dbReference>
<comment type="caution">
    <text evidence="8">The sequence shown here is derived from an EMBL/GenBank/DDBJ whole genome shotgun (WGS) entry which is preliminary data.</text>
</comment>
<keyword evidence="5" id="KW-0408">Iron</keyword>
<evidence type="ECO:0000259" key="7">
    <source>
        <dbReference type="PROSITE" id="PS51918"/>
    </source>
</evidence>
<gene>
    <name evidence="8" type="ORF">EDD32_1760</name>
</gene>
<reference evidence="8 9" key="1">
    <citation type="submission" date="2018-11" db="EMBL/GenBank/DDBJ databases">
        <title>Sequencing the genomes of 1000 actinobacteria strains.</title>
        <authorList>
            <person name="Klenk H.-P."/>
        </authorList>
    </citation>
    <scope>NUCLEOTIDE SEQUENCE [LARGE SCALE GENOMIC DNA]</scope>
    <source>
        <strain evidence="8 9">DSM 14418</strain>
    </source>
</reference>
<evidence type="ECO:0000256" key="1">
    <source>
        <dbReference type="ARBA" id="ARBA00001966"/>
    </source>
</evidence>
<dbReference type="InterPro" id="IPR058240">
    <property type="entry name" value="rSAM_sf"/>
</dbReference>
<evidence type="ECO:0000256" key="5">
    <source>
        <dbReference type="ARBA" id="ARBA00023004"/>
    </source>
</evidence>